<accession>A0A897MU51</accession>
<evidence type="ECO:0000313" key="2">
    <source>
        <dbReference type="Proteomes" id="UP000663586"/>
    </source>
</evidence>
<sequence length="80" mass="9048">MCCGSDRREKLLSRDTTGPYRRKAIKTYQVRWDIRLSNPRRSGQTRVDGCDLSAVSTDRYASNLYSVCGAVTRLFSDGIP</sequence>
<name>A0A897MU51_9EURY</name>
<dbReference type="EMBL" id="CP064786">
    <property type="protein sequence ID" value="QSG04042.1"/>
    <property type="molecule type" value="Genomic_DNA"/>
</dbReference>
<evidence type="ECO:0000313" key="1">
    <source>
        <dbReference type="EMBL" id="QSG04042.1"/>
    </source>
</evidence>
<dbReference type="KEGG" id="hara:AArcS_2852"/>
<keyword evidence="2" id="KW-1185">Reference proteome</keyword>
<dbReference type="AlphaFoldDB" id="A0A897MU51"/>
<reference evidence="1" key="1">
    <citation type="submission" date="2020-11" db="EMBL/GenBank/DDBJ databases">
        <title>Carbohydrate-dependent, anaerobic sulfur respiration: A novel catabolism in halophilic archaea.</title>
        <authorList>
            <person name="Sorokin D.Y."/>
            <person name="Messina E."/>
            <person name="Smedile F."/>
            <person name="La Cono V."/>
            <person name="Hallsworth J.E."/>
            <person name="Yakimov M.M."/>
        </authorList>
    </citation>
    <scope>NUCLEOTIDE SEQUENCE</scope>
    <source>
        <strain evidence="1">AArc-S</strain>
    </source>
</reference>
<gene>
    <name evidence="1" type="ORF">AArcS_2852</name>
</gene>
<protein>
    <submittedName>
        <fullName evidence="1">Uncharacterized protein</fullName>
    </submittedName>
</protein>
<proteinExistence type="predicted"/>
<organism evidence="1 2">
    <name type="scientific">Natranaeroarchaeum sulfidigenes</name>
    <dbReference type="NCBI Taxonomy" id="2784880"/>
    <lineage>
        <taxon>Archaea</taxon>
        <taxon>Methanobacteriati</taxon>
        <taxon>Methanobacteriota</taxon>
        <taxon>Stenosarchaea group</taxon>
        <taxon>Halobacteria</taxon>
        <taxon>Halobacteriales</taxon>
        <taxon>Natronoarchaeaceae</taxon>
        <taxon>Natranaeroarchaeum</taxon>
    </lineage>
</organism>
<dbReference type="Proteomes" id="UP000663586">
    <property type="component" value="Chromosome"/>
</dbReference>